<reference evidence="2" key="2">
    <citation type="submission" date="2020-11" db="EMBL/GenBank/DDBJ databases">
        <authorList>
            <person name="McCartney M.A."/>
            <person name="Auch B."/>
            <person name="Kono T."/>
            <person name="Mallez S."/>
            <person name="Becker A."/>
            <person name="Gohl D.M."/>
            <person name="Silverstein K.A.T."/>
            <person name="Koren S."/>
            <person name="Bechman K.B."/>
            <person name="Herman A."/>
            <person name="Abrahante J.E."/>
            <person name="Garbe J."/>
        </authorList>
    </citation>
    <scope>NUCLEOTIDE SEQUENCE</scope>
    <source>
        <strain evidence="2">Duluth1</strain>
        <tissue evidence="2">Whole animal</tissue>
    </source>
</reference>
<dbReference type="PANTHER" id="PTHR23282:SF142">
    <property type="entry name" value="MAM DOMAIN-CONTAINING PROTEIN"/>
    <property type="match status" value="1"/>
</dbReference>
<proteinExistence type="predicted"/>
<dbReference type="AlphaFoldDB" id="A0A9D4N5K4"/>
<dbReference type="InterPro" id="IPR013320">
    <property type="entry name" value="ConA-like_dom_sf"/>
</dbReference>
<feature type="domain" description="MAM" evidence="1">
    <location>
        <begin position="1"/>
        <end position="87"/>
    </location>
</feature>
<organism evidence="2 3">
    <name type="scientific">Dreissena polymorpha</name>
    <name type="common">Zebra mussel</name>
    <name type="synonym">Mytilus polymorpha</name>
    <dbReference type="NCBI Taxonomy" id="45954"/>
    <lineage>
        <taxon>Eukaryota</taxon>
        <taxon>Metazoa</taxon>
        <taxon>Spiralia</taxon>
        <taxon>Lophotrochozoa</taxon>
        <taxon>Mollusca</taxon>
        <taxon>Bivalvia</taxon>
        <taxon>Autobranchia</taxon>
        <taxon>Heteroconchia</taxon>
        <taxon>Euheterodonta</taxon>
        <taxon>Imparidentia</taxon>
        <taxon>Neoheterodontei</taxon>
        <taxon>Myida</taxon>
        <taxon>Dreissenoidea</taxon>
        <taxon>Dreissenidae</taxon>
        <taxon>Dreissena</taxon>
    </lineage>
</organism>
<keyword evidence="3" id="KW-1185">Reference proteome</keyword>
<dbReference type="EMBL" id="JAIWYP010000001">
    <property type="protein sequence ID" value="KAH3887664.1"/>
    <property type="molecule type" value="Genomic_DNA"/>
</dbReference>
<dbReference type="GO" id="GO:0016020">
    <property type="term" value="C:membrane"/>
    <property type="evidence" value="ECO:0007669"/>
    <property type="project" value="InterPro"/>
</dbReference>
<dbReference type="InterPro" id="IPR000998">
    <property type="entry name" value="MAM_dom"/>
</dbReference>
<evidence type="ECO:0000313" key="3">
    <source>
        <dbReference type="Proteomes" id="UP000828390"/>
    </source>
</evidence>
<name>A0A9D4N5K4_DREPO</name>
<gene>
    <name evidence="2" type="ORF">DPMN_011682</name>
</gene>
<dbReference type="Gene3D" id="2.60.120.200">
    <property type="match status" value="1"/>
</dbReference>
<dbReference type="SUPFAM" id="SSF49899">
    <property type="entry name" value="Concanavalin A-like lectins/glucanases"/>
    <property type="match status" value="1"/>
</dbReference>
<dbReference type="CDD" id="cd06263">
    <property type="entry name" value="MAM"/>
    <property type="match status" value="1"/>
</dbReference>
<evidence type="ECO:0000259" key="1">
    <source>
        <dbReference type="PROSITE" id="PS50060"/>
    </source>
</evidence>
<protein>
    <recommendedName>
        <fullName evidence="1">MAM domain-containing protein</fullName>
    </recommendedName>
</protein>
<dbReference type="PANTHER" id="PTHR23282">
    <property type="entry name" value="APICAL ENDOSOMAL GLYCOPROTEIN PRECURSOR"/>
    <property type="match status" value="1"/>
</dbReference>
<dbReference type="Pfam" id="PF00629">
    <property type="entry name" value="MAM"/>
    <property type="match status" value="1"/>
</dbReference>
<reference evidence="2" key="1">
    <citation type="journal article" date="2019" name="bioRxiv">
        <title>The Genome of the Zebra Mussel, Dreissena polymorpha: A Resource for Invasive Species Research.</title>
        <authorList>
            <person name="McCartney M.A."/>
            <person name="Auch B."/>
            <person name="Kono T."/>
            <person name="Mallez S."/>
            <person name="Zhang Y."/>
            <person name="Obille A."/>
            <person name="Becker A."/>
            <person name="Abrahante J.E."/>
            <person name="Garbe J."/>
            <person name="Badalamenti J.P."/>
            <person name="Herman A."/>
            <person name="Mangelson H."/>
            <person name="Liachko I."/>
            <person name="Sullivan S."/>
            <person name="Sone E.D."/>
            <person name="Koren S."/>
            <person name="Silverstein K.A.T."/>
            <person name="Beckman K.B."/>
            <person name="Gohl D.M."/>
        </authorList>
    </citation>
    <scope>NUCLEOTIDE SEQUENCE</scope>
    <source>
        <strain evidence="2">Duluth1</strain>
        <tissue evidence="2">Whole animal</tissue>
    </source>
</reference>
<sequence>MYIETSAPRTPGQKAQLFSKAITVSSPICVNFFYHMYGPTIGALNIYIVPSGQSAMGQAAWTRKGNQQNQWTKGQISVNPSQQQLQVDTFYALICNP</sequence>
<accession>A0A9D4N5K4</accession>
<comment type="caution">
    <text evidence="2">The sequence shown here is derived from an EMBL/GenBank/DDBJ whole genome shotgun (WGS) entry which is preliminary data.</text>
</comment>
<dbReference type="InterPro" id="IPR051560">
    <property type="entry name" value="MAM_domain-containing"/>
</dbReference>
<evidence type="ECO:0000313" key="2">
    <source>
        <dbReference type="EMBL" id="KAH3887664.1"/>
    </source>
</evidence>
<dbReference type="Proteomes" id="UP000828390">
    <property type="component" value="Unassembled WGS sequence"/>
</dbReference>
<dbReference type="PROSITE" id="PS50060">
    <property type="entry name" value="MAM_2"/>
    <property type="match status" value="1"/>
</dbReference>